<gene>
    <name evidence="2" type="ORF">LSAA_294</name>
</gene>
<dbReference type="Proteomes" id="UP000675881">
    <property type="component" value="Unassembled WGS sequence"/>
</dbReference>
<dbReference type="EMBL" id="CAJNVT010000127">
    <property type="protein sequence ID" value="CAF2746131.1"/>
    <property type="molecule type" value="Genomic_DNA"/>
</dbReference>
<proteinExistence type="predicted"/>
<keyword evidence="3" id="KW-1185">Reference proteome</keyword>
<sequence>MLELLVRQLGGRSWEIILKWLKKFQQRAVNERVTGVLCGVLCVLTETDWLPVDFVRGRTTLFLKKDDARTVLDFRPITLTNHLLRCFHKALAIARWLGEYSPMEDYQLANKEWDGCGRGILLLDSIIYFAKAFDSVSLQSIVYVLRKRLVLEGIVSYIQKVYLKATTSVECGRVTKINSGILQGYPFSGCLFNMVLEEVIKECSSHLGGVSAFGSTFSVLAYADDTVLLADLLPQLELAVNLFGVTAKGTPSVPLLRLSCASTLDFLSGNKGEAKICDKVLRTWLRKYFRLRQWTPECFLEAKVKNGGMGSCSFVQRAAEQKYRIRLSLGMNNRGLLKHVLEVDTRNTTSSLVKPSTPLSERKQRLHGAKRRSKYNVTKGLHLAHKGCLTRRFLTETELNLPNSVLRMALQVQSGALETEVWKAVVHKRGGLSICRTCGSAPPTLRHVLQV</sequence>
<accession>A0A817FCW8</accession>
<dbReference type="AlphaFoldDB" id="A0A817FCW8"/>
<evidence type="ECO:0000259" key="1">
    <source>
        <dbReference type="Pfam" id="PF00078"/>
    </source>
</evidence>
<dbReference type="PANTHER" id="PTHR19446">
    <property type="entry name" value="REVERSE TRANSCRIPTASES"/>
    <property type="match status" value="1"/>
</dbReference>
<dbReference type="SUPFAM" id="SSF56672">
    <property type="entry name" value="DNA/RNA polymerases"/>
    <property type="match status" value="1"/>
</dbReference>
<evidence type="ECO:0000313" key="2">
    <source>
        <dbReference type="EMBL" id="CAF2746131.1"/>
    </source>
</evidence>
<feature type="domain" description="Reverse transcriptase" evidence="1">
    <location>
        <begin position="71"/>
        <end position="243"/>
    </location>
</feature>
<reference evidence="2" key="1">
    <citation type="submission" date="2021-02" db="EMBL/GenBank/DDBJ databases">
        <authorList>
            <person name="Bekaert M."/>
        </authorList>
    </citation>
    <scope>NUCLEOTIDE SEQUENCE</scope>
    <source>
        <strain evidence="2">IoA-00</strain>
    </source>
</reference>
<organism evidence="2 3">
    <name type="scientific">Lepeophtheirus salmonis</name>
    <name type="common">Salmon louse</name>
    <name type="synonym">Caligus salmonis</name>
    <dbReference type="NCBI Taxonomy" id="72036"/>
    <lineage>
        <taxon>Eukaryota</taxon>
        <taxon>Metazoa</taxon>
        <taxon>Ecdysozoa</taxon>
        <taxon>Arthropoda</taxon>
        <taxon>Crustacea</taxon>
        <taxon>Multicrustacea</taxon>
        <taxon>Hexanauplia</taxon>
        <taxon>Copepoda</taxon>
        <taxon>Siphonostomatoida</taxon>
        <taxon>Caligidae</taxon>
        <taxon>Lepeophtheirus</taxon>
    </lineage>
</organism>
<dbReference type="InterPro" id="IPR000477">
    <property type="entry name" value="RT_dom"/>
</dbReference>
<dbReference type="InterPro" id="IPR043502">
    <property type="entry name" value="DNA/RNA_pol_sf"/>
</dbReference>
<dbReference type="Pfam" id="PF00078">
    <property type="entry name" value="RVT_1"/>
    <property type="match status" value="1"/>
</dbReference>
<evidence type="ECO:0000313" key="3">
    <source>
        <dbReference type="Proteomes" id="UP000675881"/>
    </source>
</evidence>
<dbReference type="GO" id="GO:0071897">
    <property type="term" value="P:DNA biosynthetic process"/>
    <property type="evidence" value="ECO:0007669"/>
    <property type="project" value="UniProtKB-ARBA"/>
</dbReference>
<name>A0A817FCW8_LEPSM</name>
<protein>
    <submittedName>
        <fullName evidence="2">(salmon louse) hypothetical protein</fullName>
    </submittedName>
</protein>
<comment type="caution">
    <text evidence="2">The sequence shown here is derived from an EMBL/GenBank/DDBJ whole genome shotgun (WGS) entry which is preliminary data.</text>
</comment>